<comment type="similarity">
    <text evidence="1">Belongs to the glycosyl hydrolase 32 family.</text>
</comment>
<keyword evidence="4" id="KW-0732">Signal</keyword>
<keyword evidence="2 6" id="KW-0378">Hydrolase</keyword>
<evidence type="ECO:0000313" key="7">
    <source>
        <dbReference type="Proteomes" id="UP000279968"/>
    </source>
</evidence>
<protein>
    <submittedName>
        <fullName evidence="6">Glycoside hydrolase</fullName>
    </submittedName>
</protein>
<dbReference type="GO" id="GO:0016798">
    <property type="term" value="F:hydrolase activity, acting on glycosyl bonds"/>
    <property type="evidence" value="ECO:0007669"/>
    <property type="project" value="UniProtKB-KW"/>
</dbReference>
<feature type="domain" description="Glycosyl hydrolase family 32 N-terminal" evidence="5">
    <location>
        <begin position="80"/>
        <end position="276"/>
    </location>
</feature>
<dbReference type="InterPro" id="IPR023296">
    <property type="entry name" value="Glyco_hydro_beta-prop_sf"/>
</dbReference>
<organism evidence="6 7">
    <name type="scientific">Micromonospora costi</name>
    <dbReference type="NCBI Taxonomy" id="1530042"/>
    <lineage>
        <taxon>Bacteria</taxon>
        <taxon>Bacillati</taxon>
        <taxon>Actinomycetota</taxon>
        <taxon>Actinomycetes</taxon>
        <taxon>Micromonosporales</taxon>
        <taxon>Micromonosporaceae</taxon>
        <taxon>Micromonospora</taxon>
    </lineage>
</organism>
<keyword evidence="7" id="KW-1185">Reference proteome</keyword>
<dbReference type="PANTHER" id="PTHR43301:SF3">
    <property type="entry name" value="ARABINAN ENDO-1,5-ALPHA-L-ARABINOSIDASE A-RELATED"/>
    <property type="match status" value="1"/>
</dbReference>
<dbReference type="InterPro" id="IPR013148">
    <property type="entry name" value="Glyco_hydro_32_N"/>
</dbReference>
<comment type="caution">
    <text evidence="6">The sequence shown here is derived from an EMBL/GenBank/DDBJ whole genome shotgun (WGS) entry which is preliminary data.</text>
</comment>
<sequence>MPRPPSRVGRLSALLALALGLIVAPAPARAADTAAPGNEPYENRSTQVTAGEFVNVYDPSVGENERWYYNDHTIVRDRATGLWHVFAITHAEPANPLDEKVFGHATAPSPRGPWTKQPFALEADPSAGETHIWAPYVLFHGGTYYMFYAGGTADHEAYRMHLATSKDLTTWTRHPGNPLFTDGFDGRDPMVTRVGNQWVMYYTANSTPAGGHHIVAYRTSRDLVHWSDRRTAFEHPATGTFGGPTESPFVVQRGTSWYLFVCCESGYQDTRVYRSDNPFHFTVDQLAGRIEAHAAEVVNDDSDGGQWYVTGAGWGQGGLWLAPLDWRTPVVTKGRIVTTPYYRAVVQTAPESRLVSYEADPAGRGAYRLVTDSSFRSTAPYLAVGTFGPTDTAGAARTVTVSADGTDVTLAGIPLGDEPVTVDWRFRFAPTTVDVDFVWHVTGPTSAPVWEAAWNVDSTLPRLADPAGADRDGDAAGFSPWALATDDTTTLAVAYRAGSAWSADNRWFNRPSGSIAWQPLWQPGGRALPVGDLAGGTWRIGVSGAPADTAFAAALAASLNDAASGEAVQ</sequence>
<evidence type="ECO:0000256" key="4">
    <source>
        <dbReference type="SAM" id="SignalP"/>
    </source>
</evidence>
<dbReference type="AlphaFoldDB" id="A0A3B0ACX3"/>
<evidence type="ECO:0000256" key="3">
    <source>
        <dbReference type="ARBA" id="ARBA00023295"/>
    </source>
</evidence>
<accession>A0A3B0ACX3</accession>
<evidence type="ECO:0000256" key="1">
    <source>
        <dbReference type="ARBA" id="ARBA00009902"/>
    </source>
</evidence>
<dbReference type="Proteomes" id="UP000279968">
    <property type="component" value="Unassembled WGS sequence"/>
</dbReference>
<feature type="chain" id="PRO_5017191320" evidence="4">
    <location>
        <begin position="31"/>
        <end position="569"/>
    </location>
</feature>
<gene>
    <name evidence="6" type="ORF">D7193_02340</name>
</gene>
<dbReference type="EMBL" id="RBAN01000001">
    <property type="protein sequence ID" value="RKN57526.1"/>
    <property type="molecule type" value="Genomic_DNA"/>
</dbReference>
<dbReference type="InterPro" id="IPR050727">
    <property type="entry name" value="GH43_arabinanases"/>
</dbReference>
<feature type="signal peptide" evidence="4">
    <location>
        <begin position="1"/>
        <end position="30"/>
    </location>
</feature>
<dbReference type="SUPFAM" id="SSF75005">
    <property type="entry name" value="Arabinanase/levansucrase/invertase"/>
    <property type="match status" value="1"/>
</dbReference>
<name>A0A3B0ACX3_9ACTN</name>
<dbReference type="OrthoDB" id="9801455at2"/>
<keyword evidence="3" id="KW-0326">Glycosidase</keyword>
<dbReference type="PANTHER" id="PTHR43301">
    <property type="entry name" value="ARABINAN ENDO-1,5-ALPHA-L-ARABINOSIDASE"/>
    <property type="match status" value="1"/>
</dbReference>
<dbReference type="Gene3D" id="2.115.10.20">
    <property type="entry name" value="Glycosyl hydrolase domain, family 43"/>
    <property type="match status" value="2"/>
</dbReference>
<evidence type="ECO:0000313" key="6">
    <source>
        <dbReference type="EMBL" id="RKN57526.1"/>
    </source>
</evidence>
<dbReference type="RefSeq" id="WP_120777717.1">
    <property type="nucleotide sequence ID" value="NZ_JBHLUP010000009.1"/>
</dbReference>
<reference evidence="6 7" key="1">
    <citation type="journal article" date="2015" name="Int. J. Syst. Evol. Microbiol.">
        <title>Micromonospora costi sp. nov., isolated from a leaf of Costus speciosus.</title>
        <authorList>
            <person name="Thawai C."/>
        </authorList>
    </citation>
    <scope>NUCLEOTIDE SEQUENCE [LARGE SCALE GENOMIC DNA]</scope>
    <source>
        <strain evidence="6 7">CS1-12</strain>
    </source>
</reference>
<evidence type="ECO:0000256" key="2">
    <source>
        <dbReference type="ARBA" id="ARBA00022801"/>
    </source>
</evidence>
<evidence type="ECO:0000259" key="5">
    <source>
        <dbReference type="Pfam" id="PF00251"/>
    </source>
</evidence>
<dbReference type="Pfam" id="PF00251">
    <property type="entry name" value="Glyco_hydro_32N"/>
    <property type="match status" value="1"/>
</dbReference>
<proteinExistence type="inferred from homology"/>